<accession>A0A2N4ULV8</accession>
<gene>
    <name evidence="1" type="ORF">CIK00_20775</name>
</gene>
<keyword evidence="2" id="KW-1185">Reference proteome</keyword>
<comment type="caution">
    <text evidence="1">The sequence shown here is derived from an EMBL/GenBank/DDBJ whole genome shotgun (WGS) entry which is preliminary data.</text>
</comment>
<sequence length="70" mass="8280">MKYIYNEQLTIRTNCELEKIYSTNKGFIARLENVEYKQNDDSWKSVGSRWLINCVDIQDVMNNGFKAVQL</sequence>
<dbReference type="AlphaFoldDB" id="A0A2N4ULV8"/>
<name>A0A2N4ULV8_9GAMM</name>
<dbReference type="EMBL" id="NPIB01000049">
    <property type="protein sequence ID" value="PLC55996.1"/>
    <property type="molecule type" value="Genomic_DNA"/>
</dbReference>
<reference evidence="1 2" key="1">
    <citation type="journal article" date="2018" name="Syst. Appl. Microbiol.">
        <title>Photobacterium carnosum sp. nov., isolated from spoiled modified atmosphere packaged poultry meat.</title>
        <authorList>
            <person name="Hilgarth M."/>
            <person name="Fuertes S."/>
            <person name="Ehrmann M."/>
            <person name="Vogel R.F."/>
        </authorList>
    </citation>
    <scope>NUCLEOTIDE SEQUENCE [LARGE SCALE GENOMIC DNA]</scope>
    <source>
        <strain evidence="1 2">TMW 2.2021</strain>
    </source>
</reference>
<dbReference type="Proteomes" id="UP000234420">
    <property type="component" value="Unassembled WGS sequence"/>
</dbReference>
<protein>
    <submittedName>
        <fullName evidence="1">Uncharacterized protein</fullName>
    </submittedName>
</protein>
<organism evidence="1 2">
    <name type="scientific">Photobacterium carnosum</name>
    <dbReference type="NCBI Taxonomy" id="2023717"/>
    <lineage>
        <taxon>Bacteria</taxon>
        <taxon>Pseudomonadati</taxon>
        <taxon>Pseudomonadota</taxon>
        <taxon>Gammaproteobacteria</taxon>
        <taxon>Vibrionales</taxon>
        <taxon>Vibrionaceae</taxon>
        <taxon>Photobacterium</taxon>
    </lineage>
</organism>
<proteinExistence type="predicted"/>
<evidence type="ECO:0000313" key="2">
    <source>
        <dbReference type="Proteomes" id="UP000234420"/>
    </source>
</evidence>
<evidence type="ECO:0000313" key="1">
    <source>
        <dbReference type="EMBL" id="PLC55996.1"/>
    </source>
</evidence>
<dbReference type="RefSeq" id="WP_101770435.1">
    <property type="nucleotide sequence ID" value="NZ_BPPU01000010.1"/>
</dbReference>